<reference evidence="1" key="1">
    <citation type="submission" date="2015-12" db="EMBL/GenBank/DDBJ databases">
        <title>Gene expression during late stages of embryo sac development: a critical building block for successful pollen-pistil interactions.</title>
        <authorList>
            <person name="Liu Y."/>
            <person name="Joly V."/>
            <person name="Sabar M."/>
            <person name="Matton D.P."/>
        </authorList>
    </citation>
    <scope>NUCLEOTIDE SEQUENCE</scope>
</reference>
<feature type="non-terminal residue" evidence="1">
    <location>
        <position position="1"/>
    </location>
</feature>
<evidence type="ECO:0000313" key="1">
    <source>
        <dbReference type="EMBL" id="JAP18089.1"/>
    </source>
</evidence>
<name>A0A0V0HE01_SOLCH</name>
<dbReference type="EMBL" id="GEDG01021706">
    <property type="protein sequence ID" value="JAP18089.1"/>
    <property type="molecule type" value="Transcribed_RNA"/>
</dbReference>
<accession>A0A0V0HE01</accession>
<dbReference type="AlphaFoldDB" id="A0A0V0HE01"/>
<organism evidence="1">
    <name type="scientific">Solanum chacoense</name>
    <name type="common">Chaco potato</name>
    <dbReference type="NCBI Taxonomy" id="4108"/>
    <lineage>
        <taxon>Eukaryota</taxon>
        <taxon>Viridiplantae</taxon>
        <taxon>Streptophyta</taxon>
        <taxon>Embryophyta</taxon>
        <taxon>Tracheophyta</taxon>
        <taxon>Spermatophyta</taxon>
        <taxon>Magnoliopsida</taxon>
        <taxon>eudicotyledons</taxon>
        <taxon>Gunneridae</taxon>
        <taxon>Pentapetalae</taxon>
        <taxon>asterids</taxon>
        <taxon>lamiids</taxon>
        <taxon>Solanales</taxon>
        <taxon>Solanaceae</taxon>
        <taxon>Solanoideae</taxon>
        <taxon>Solaneae</taxon>
        <taxon>Solanum</taxon>
    </lineage>
</organism>
<sequence length="66" mass="7612">PPLNFRIPDMLRLGRTFSPVGIDNVGLGLDRAYSSVVNSNIGFSMYHGHWLWRDFGCLWQYGLRLQ</sequence>
<protein>
    <submittedName>
        <fullName evidence="1">Putative ovule protein</fullName>
    </submittedName>
</protein>
<proteinExistence type="predicted"/>